<protein>
    <submittedName>
        <fullName evidence="6">Family 43 glycosylhydrolase</fullName>
    </submittedName>
</protein>
<keyword evidence="3 4" id="KW-0326">Glycosidase</keyword>
<dbReference type="Pfam" id="PF04616">
    <property type="entry name" value="Glyco_hydro_43"/>
    <property type="match status" value="1"/>
</dbReference>
<gene>
    <name evidence="6" type="ORF">ACFO8M_24975</name>
</gene>
<dbReference type="Pfam" id="PF17851">
    <property type="entry name" value="GH43_C2"/>
    <property type="match status" value="1"/>
</dbReference>
<dbReference type="SUPFAM" id="SSF75005">
    <property type="entry name" value="Arabinanase/levansucrase/invertase"/>
    <property type="match status" value="1"/>
</dbReference>
<dbReference type="InterPro" id="IPR006710">
    <property type="entry name" value="Glyco_hydro_43"/>
</dbReference>
<dbReference type="PANTHER" id="PTHR42812:SF12">
    <property type="entry name" value="BETA-XYLOSIDASE-RELATED"/>
    <property type="match status" value="1"/>
</dbReference>
<dbReference type="Gene3D" id="2.115.10.20">
    <property type="entry name" value="Glycosyl hydrolase domain, family 43"/>
    <property type="match status" value="1"/>
</dbReference>
<dbReference type="InterPro" id="IPR023296">
    <property type="entry name" value="Glyco_hydro_beta-prop_sf"/>
</dbReference>
<dbReference type="CDD" id="cd18617">
    <property type="entry name" value="GH43_XynB-like"/>
    <property type="match status" value="1"/>
</dbReference>
<evidence type="ECO:0000313" key="7">
    <source>
        <dbReference type="Proteomes" id="UP001595712"/>
    </source>
</evidence>
<dbReference type="Gene3D" id="2.60.120.200">
    <property type="match status" value="1"/>
</dbReference>
<evidence type="ECO:0000313" key="6">
    <source>
        <dbReference type="EMBL" id="MFC3495748.1"/>
    </source>
</evidence>
<dbReference type="Proteomes" id="UP001595712">
    <property type="component" value="Unassembled WGS sequence"/>
</dbReference>
<name>A0ABV7Q7J6_9ACTN</name>
<evidence type="ECO:0000256" key="1">
    <source>
        <dbReference type="ARBA" id="ARBA00009865"/>
    </source>
</evidence>
<comment type="similarity">
    <text evidence="1 4">Belongs to the glycosyl hydrolase 43 family.</text>
</comment>
<dbReference type="InterPro" id="IPR041542">
    <property type="entry name" value="GH43_C2"/>
</dbReference>
<reference evidence="7" key="1">
    <citation type="journal article" date="2019" name="Int. J. Syst. Evol. Microbiol.">
        <title>The Global Catalogue of Microorganisms (GCM) 10K type strain sequencing project: providing services to taxonomists for standard genome sequencing and annotation.</title>
        <authorList>
            <consortium name="The Broad Institute Genomics Platform"/>
            <consortium name="The Broad Institute Genome Sequencing Center for Infectious Disease"/>
            <person name="Wu L."/>
            <person name="Ma J."/>
        </authorList>
    </citation>
    <scope>NUCLEOTIDE SEQUENCE [LARGE SCALE GENOMIC DNA]</scope>
    <source>
        <strain evidence="7">CGMCC 4.7396</strain>
    </source>
</reference>
<dbReference type="EMBL" id="JBHRWO010000021">
    <property type="protein sequence ID" value="MFC3495748.1"/>
    <property type="molecule type" value="Genomic_DNA"/>
</dbReference>
<dbReference type="InterPro" id="IPR051795">
    <property type="entry name" value="Glycosyl_Hydrlase_43"/>
</dbReference>
<comment type="caution">
    <text evidence="6">The sequence shown here is derived from an EMBL/GenBank/DDBJ whole genome shotgun (WGS) entry which is preliminary data.</text>
</comment>
<organism evidence="6 7">
    <name type="scientific">Glycomyces rhizosphaerae</name>
    <dbReference type="NCBI Taxonomy" id="2054422"/>
    <lineage>
        <taxon>Bacteria</taxon>
        <taxon>Bacillati</taxon>
        <taxon>Actinomycetota</taxon>
        <taxon>Actinomycetes</taxon>
        <taxon>Glycomycetales</taxon>
        <taxon>Glycomycetaceae</taxon>
        <taxon>Glycomyces</taxon>
    </lineage>
</organism>
<dbReference type="RefSeq" id="WP_387980550.1">
    <property type="nucleotide sequence ID" value="NZ_JBHRWO010000021.1"/>
</dbReference>
<evidence type="ECO:0000256" key="2">
    <source>
        <dbReference type="ARBA" id="ARBA00022801"/>
    </source>
</evidence>
<accession>A0ABV7Q7J6</accession>
<feature type="domain" description="Beta-xylosidase C-terminal Concanavalin A-like" evidence="5">
    <location>
        <begin position="306"/>
        <end position="472"/>
    </location>
</feature>
<dbReference type="SUPFAM" id="SSF49899">
    <property type="entry name" value="Concanavalin A-like lectins/glucanases"/>
    <property type="match status" value="1"/>
</dbReference>
<dbReference type="InterPro" id="IPR013320">
    <property type="entry name" value="ConA-like_dom_sf"/>
</dbReference>
<evidence type="ECO:0000256" key="3">
    <source>
        <dbReference type="ARBA" id="ARBA00023295"/>
    </source>
</evidence>
<proteinExistence type="inferred from homology"/>
<dbReference type="PANTHER" id="PTHR42812">
    <property type="entry name" value="BETA-XYLOSIDASE"/>
    <property type="match status" value="1"/>
</dbReference>
<keyword evidence="7" id="KW-1185">Reference proteome</keyword>
<sequence length="489" mass="53219">MGPVETAATAPVIAGCFPDPSVCRVGEDFYLANSSMEYAPAVPIWHSRDLVSWRQIGNALDRDEQFPAGRSTASRGVYAPTLRHHKGRFWLVTTDIDDPRGGHLLYSATDAAGPWSDPVHLGGLDGIDPDLAWDEDGTCLLTYCSWNEQQIGIRQVAIDPGTGGVLEEPRWIWHGTGLGNPEGPHLYRRGEWWHLVIAEGGTDRGHVVSVARSRSPRGPFEAAPHNPVFTHRSTRHPVQNVGHADLVERSDGTWAAVHLGVRPRGRTPRYHVNGRETFLAEIAWTDEWPQFTPSGAKLAPARWSFTDDFTAPRLDHRWVSPGARPDQCARLVPGGVRLEPAASDSGEPSGLFFRAAGNRWKADVTVEPGQSVVTAAVRIDRRHWYGIRVKDDVAAAVSHVGEVEAVAGACPLPSAAVTFRIRSVEATKEGPDDIELGIVDASGFTALARLDGRYLSTEVAGGFTGRMIGLWTETGSALVKGIEFTELPE</sequence>
<keyword evidence="2 4" id="KW-0378">Hydrolase</keyword>
<evidence type="ECO:0000256" key="4">
    <source>
        <dbReference type="RuleBase" id="RU361187"/>
    </source>
</evidence>
<evidence type="ECO:0000259" key="5">
    <source>
        <dbReference type="Pfam" id="PF17851"/>
    </source>
</evidence>